<evidence type="ECO:0000313" key="2">
    <source>
        <dbReference type="EMBL" id="MDB7907640.1"/>
    </source>
</evidence>
<evidence type="ECO:0000259" key="1">
    <source>
        <dbReference type="Pfam" id="PF03869"/>
    </source>
</evidence>
<dbReference type="RefSeq" id="WP_271908120.1">
    <property type="nucleotide sequence ID" value="NZ_JAQLWL010000013.1"/>
</dbReference>
<dbReference type="Proteomes" id="UP001211006">
    <property type="component" value="Unassembled WGS sequence"/>
</dbReference>
<sequence length="70" mass="7899">MPEPRKYTEAQKKSAKKWDAANLDRVSVAMPKGKKDDIKEAASAAGESMNQYIINAVDQRMERDKRESGE</sequence>
<dbReference type="EMBL" id="JAQLWO010000021">
    <property type="protein sequence ID" value="MDB7907640.1"/>
    <property type="molecule type" value="Genomic_DNA"/>
</dbReference>
<reference evidence="2" key="1">
    <citation type="submission" date="2023-01" db="EMBL/GenBank/DDBJ databases">
        <title>Human gut microbiome strain richness.</title>
        <authorList>
            <person name="Chen-Liaw A."/>
        </authorList>
    </citation>
    <scope>NUCLEOTIDE SEQUENCE</scope>
    <source>
        <strain evidence="2">2225st1_A6_2225SCRN_200828</strain>
    </source>
</reference>
<dbReference type="GO" id="GO:0006355">
    <property type="term" value="P:regulation of DNA-templated transcription"/>
    <property type="evidence" value="ECO:0007669"/>
    <property type="project" value="InterPro"/>
</dbReference>
<comment type="caution">
    <text evidence="2">The sequence shown here is derived from an EMBL/GenBank/DDBJ whole genome shotgun (WGS) entry which is preliminary data.</text>
</comment>
<keyword evidence="2" id="KW-0238">DNA-binding</keyword>
<gene>
    <name evidence="2" type="ORF">PND83_16785</name>
</gene>
<name>A0AAW6C659_FLAPL</name>
<dbReference type="InterPro" id="IPR013321">
    <property type="entry name" value="Arc_rbn_hlx_hlx"/>
</dbReference>
<dbReference type="InterPro" id="IPR005569">
    <property type="entry name" value="Arc_DNA-bd_dom"/>
</dbReference>
<organism evidence="2 3">
    <name type="scientific">Flavonifractor plautii</name>
    <name type="common">Fusobacterium plautii</name>
    <dbReference type="NCBI Taxonomy" id="292800"/>
    <lineage>
        <taxon>Bacteria</taxon>
        <taxon>Bacillati</taxon>
        <taxon>Bacillota</taxon>
        <taxon>Clostridia</taxon>
        <taxon>Eubacteriales</taxon>
        <taxon>Oscillospiraceae</taxon>
        <taxon>Flavonifractor</taxon>
    </lineage>
</organism>
<dbReference type="GO" id="GO:0003677">
    <property type="term" value="F:DNA binding"/>
    <property type="evidence" value="ECO:0007669"/>
    <property type="project" value="UniProtKB-KW"/>
</dbReference>
<proteinExistence type="predicted"/>
<dbReference type="Pfam" id="PF03869">
    <property type="entry name" value="Arc"/>
    <property type="match status" value="1"/>
</dbReference>
<dbReference type="InterPro" id="IPR010985">
    <property type="entry name" value="Ribbon_hlx_hlx"/>
</dbReference>
<feature type="domain" description="Arc-like DNA binding" evidence="1">
    <location>
        <begin position="24"/>
        <end position="63"/>
    </location>
</feature>
<dbReference type="AlphaFoldDB" id="A0AAW6C659"/>
<dbReference type="Gene3D" id="1.10.1220.10">
    <property type="entry name" value="Met repressor-like"/>
    <property type="match status" value="1"/>
</dbReference>
<dbReference type="SUPFAM" id="SSF47598">
    <property type="entry name" value="Ribbon-helix-helix"/>
    <property type="match status" value="1"/>
</dbReference>
<evidence type="ECO:0000313" key="3">
    <source>
        <dbReference type="Proteomes" id="UP001211006"/>
    </source>
</evidence>
<accession>A0AAW6C659</accession>
<protein>
    <submittedName>
        <fullName evidence="2">Arc family DNA-binding protein</fullName>
    </submittedName>
</protein>